<dbReference type="InParanoid" id="A0A1Z5RA85"/>
<dbReference type="Proteomes" id="UP000000768">
    <property type="component" value="Chromosome 7"/>
</dbReference>
<feature type="compositionally biased region" description="Polar residues" evidence="1">
    <location>
        <begin position="197"/>
        <end position="207"/>
    </location>
</feature>
<gene>
    <name evidence="2" type="ORF">SORBI_3007G163433</name>
</gene>
<protein>
    <submittedName>
        <fullName evidence="2">Uncharacterized protein</fullName>
    </submittedName>
</protein>
<dbReference type="EMBL" id="CM000766">
    <property type="protein sequence ID" value="OQU80680.1"/>
    <property type="molecule type" value="Genomic_DNA"/>
</dbReference>
<keyword evidence="3" id="KW-1185">Reference proteome</keyword>
<feature type="region of interest" description="Disordered" evidence="1">
    <location>
        <begin position="190"/>
        <end position="216"/>
    </location>
</feature>
<reference evidence="3" key="2">
    <citation type="journal article" date="2018" name="Plant J.">
        <title>The Sorghum bicolor reference genome: improved assembly, gene annotations, a transcriptome atlas, and signatures of genome organization.</title>
        <authorList>
            <person name="McCormick R.F."/>
            <person name="Truong S.K."/>
            <person name="Sreedasyam A."/>
            <person name="Jenkins J."/>
            <person name="Shu S."/>
            <person name="Sims D."/>
            <person name="Kennedy M."/>
            <person name="Amirebrahimi M."/>
            <person name="Weers B.D."/>
            <person name="McKinley B."/>
            <person name="Mattison A."/>
            <person name="Morishige D.T."/>
            <person name="Grimwood J."/>
            <person name="Schmutz J."/>
            <person name="Mullet J.E."/>
        </authorList>
    </citation>
    <scope>NUCLEOTIDE SEQUENCE [LARGE SCALE GENOMIC DNA]</scope>
    <source>
        <strain evidence="3">cv. BTx623</strain>
    </source>
</reference>
<name>A0A1Z5RA85_SORBI</name>
<evidence type="ECO:0000313" key="3">
    <source>
        <dbReference type="Proteomes" id="UP000000768"/>
    </source>
</evidence>
<evidence type="ECO:0000256" key="1">
    <source>
        <dbReference type="SAM" id="MobiDB-lite"/>
    </source>
</evidence>
<evidence type="ECO:0000313" key="2">
    <source>
        <dbReference type="EMBL" id="OQU80680.1"/>
    </source>
</evidence>
<proteinExistence type="predicted"/>
<organism evidence="2 3">
    <name type="scientific">Sorghum bicolor</name>
    <name type="common">Sorghum</name>
    <name type="synonym">Sorghum vulgare</name>
    <dbReference type="NCBI Taxonomy" id="4558"/>
    <lineage>
        <taxon>Eukaryota</taxon>
        <taxon>Viridiplantae</taxon>
        <taxon>Streptophyta</taxon>
        <taxon>Embryophyta</taxon>
        <taxon>Tracheophyta</taxon>
        <taxon>Spermatophyta</taxon>
        <taxon>Magnoliopsida</taxon>
        <taxon>Liliopsida</taxon>
        <taxon>Poales</taxon>
        <taxon>Poaceae</taxon>
        <taxon>PACMAD clade</taxon>
        <taxon>Panicoideae</taxon>
        <taxon>Andropogonodae</taxon>
        <taxon>Andropogoneae</taxon>
        <taxon>Sorghinae</taxon>
        <taxon>Sorghum</taxon>
    </lineage>
</organism>
<dbReference type="AlphaFoldDB" id="A0A1Z5RA85"/>
<dbReference type="Gramene" id="OQU80680">
    <property type="protein sequence ID" value="OQU80680"/>
    <property type="gene ID" value="SORBI_3007G163433"/>
</dbReference>
<feature type="region of interest" description="Disordered" evidence="1">
    <location>
        <begin position="17"/>
        <end position="70"/>
    </location>
</feature>
<accession>A0A1Z5RA85</accession>
<reference evidence="2 3" key="1">
    <citation type="journal article" date="2009" name="Nature">
        <title>The Sorghum bicolor genome and the diversification of grasses.</title>
        <authorList>
            <person name="Paterson A.H."/>
            <person name="Bowers J.E."/>
            <person name="Bruggmann R."/>
            <person name="Dubchak I."/>
            <person name="Grimwood J."/>
            <person name="Gundlach H."/>
            <person name="Haberer G."/>
            <person name="Hellsten U."/>
            <person name="Mitros T."/>
            <person name="Poliakov A."/>
            <person name="Schmutz J."/>
            <person name="Spannagl M."/>
            <person name="Tang H."/>
            <person name="Wang X."/>
            <person name="Wicker T."/>
            <person name="Bharti A.K."/>
            <person name="Chapman J."/>
            <person name="Feltus F.A."/>
            <person name="Gowik U."/>
            <person name="Grigoriev I.V."/>
            <person name="Lyons E."/>
            <person name="Maher C.A."/>
            <person name="Martis M."/>
            <person name="Narechania A."/>
            <person name="Otillar R.P."/>
            <person name="Penning B.W."/>
            <person name="Salamov A.A."/>
            <person name="Wang Y."/>
            <person name="Zhang L."/>
            <person name="Carpita N.C."/>
            <person name="Freeling M."/>
            <person name="Gingle A.R."/>
            <person name="Hash C.T."/>
            <person name="Keller B."/>
            <person name="Klein P."/>
            <person name="Kresovich S."/>
            <person name="McCann M.C."/>
            <person name="Ming R."/>
            <person name="Peterson D.G."/>
            <person name="Mehboob-ur-Rahman"/>
            <person name="Ware D."/>
            <person name="Westhoff P."/>
            <person name="Mayer K.F."/>
            <person name="Messing J."/>
            <person name="Rokhsar D.S."/>
        </authorList>
    </citation>
    <scope>NUCLEOTIDE SEQUENCE [LARGE SCALE GENOMIC DNA]</scope>
    <source>
        <strain evidence="3">cv. BTx623</strain>
    </source>
</reference>
<sequence length="256" mass="27587">MLIRSFLLAKPQARRRAAHYQPKGLAHELASGSADERGEQMQRPSMEARASAHSSGPLASRCGGASGSDGSMRAKQFLWRRVSKALRWVPAAARVVGGQHSGFARRRMRAKRLRRVPAVACVVRGGGVEFWSWHAHGGAPLRRLRRFSVAAHVSKVTPRCSYGGALGREGSDEFCLWRVRARGERGGFGEWTWHPGKSTSGVSTRPTRSACPSEDAAGLEQRQNLAGAGSRGAATVETTGFFPRAISSFLGALGRG</sequence>